<comment type="caution">
    <text evidence="3">The sequence shown here is derived from an EMBL/GenBank/DDBJ whole genome shotgun (WGS) entry which is preliminary data.</text>
</comment>
<dbReference type="PANTHER" id="PTHR33786">
    <property type="entry name" value="UBIQUITIN CARBOXYL-TERMINAL HYDROLASE"/>
    <property type="match status" value="1"/>
</dbReference>
<evidence type="ECO:0000256" key="1">
    <source>
        <dbReference type="SAM" id="SignalP"/>
    </source>
</evidence>
<dbReference type="AlphaFoldDB" id="A0AAP0PQX7"/>
<dbReference type="PANTHER" id="PTHR33786:SF5">
    <property type="entry name" value="EXPRESSED PROTEIN"/>
    <property type="match status" value="1"/>
</dbReference>
<organism evidence="3 4">
    <name type="scientific">Stephania japonica</name>
    <dbReference type="NCBI Taxonomy" id="461633"/>
    <lineage>
        <taxon>Eukaryota</taxon>
        <taxon>Viridiplantae</taxon>
        <taxon>Streptophyta</taxon>
        <taxon>Embryophyta</taxon>
        <taxon>Tracheophyta</taxon>
        <taxon>Spermatophyta</taxon>
        <taxon>Magnoliopsida</taxon>
        <taxon>Ranunculales</taxon>
        <taxon>Menispermaceae</taxon>
        <taxon>Menispermoideae</taxon>
        <taxon>Cissampelideae</taxon>
        <taxon>Stephania</taxon>
    </lineage>
</organism>
<proteinExistence type="predicted"/>
<dbReference type="InterPro" id="IPR057188">
    <property type="entry name" value="DUF7866"/>
</dbReference>
<feature type="chain" id="PRO_5042894942" description="DUF7866 domain-containing protein" evidence="1">
    <location>
        <begin position="28"/>
        <end position="140"/>
    </location>
</feature>
<sequence>MMNTFAISKCFLNLLLATSIIIQTSYAIPVAGLHSNRSASSISSVLLPVQETKYMMFNMKESKGQRRRLVPFELCLRCKCCAPGGDASSCVDMACCYSIDCDLPDKPFGVCSFVPNTCNCTTCATTSTTSSLPSKFNTTP</sequence>
<dbReference type="EMBL" id="JBBNAE010000001">
    <property type="protein sequence ID" value="KAK9153383.1"/>
    <property type="molecule type" value="Genomic_DNA"/>
</dbReference>
<evidence type="ECO:0000259" key="2">
    <source>
        <dbReference type="Pfam" id="PF25268"/>
    </source>
</evidence>
<evidence type="ECO:0000313" key="3">
    <source>
        <dbReference type="EMBL" id="KAK9153383.1"/>
    </source>
</evidence>
<dbReference type="Pfam" id="PF25268">
    <property type="entry name" value="DUF7866"/>
    <property type="match status" value="1"/>
</dbReference>
<gene>
    <name evidence="3" type="ORF">Sjap_000863</name>
</gene>
<name>A0AAP0PQX7_9MAGN</name>
<accession>A0AAP0PQX7</accession>
<feature type="domain" description="DUF7866" evidence="2">
    <location>
        <begin position="71"/>
        <end position="124"/>
    </location>
</feature>
<evidence type="ECO:0000313" key="4">
    <source>
        <dbReference type="Proteomes" id="UP001417504"/>
    </source>
</evidence>
<reference evidence="3 4" key="1">
    <citation type="submission" date="2024-01" db="EMBL/GenBank/DDBJ databases">
        <title>Genome assemblies of Stephania.</title>
        <authorList>
            <person name="Yang L."/>
        </authorList>
    </citation>
    <scope>NUCLEOTIDE SEQUENCE [LARGE SCALE GENOMIC DNA]</scope>
    <source>
        <strain evidence="3">QJT</strain>
        <tissue evidence="3">Leaf</tissue>
    </source>
</reference>
<keyword evidence="1" id="KW-0732">Signal</keyword>
<protein>
    <recommendedName>
        <fullName evidence="2">DUF7866 domain-containing protein</fullName>
    </recommendedName>
</protein>
<feature type="signal peptide" evidence="1">
    <location>
        <begin position="1"/>
        <end position="27"/>
    </location>
</feature>
<dbReference type="Proteomes" id="UP001417504">
    <property type="component" value="Unassembled WGS sequence"/>
</dbReference>
<keyword evidence="4" id="KW-1185">Reference proteome</keyword>